<feature type="compositionally biased region" description="Polar residues" evidence="4">
    <location>
        <begin position="705"/>
        <end position="714"/>
    </location>
</feature>
<feature type="region of interest" description="Disordered" evidence="4">
    <location>
        <begin position="1132"/>
        <end position="1162"/>
    </location>
</feature>
<feature type="compositionally biased region" description="Pro residues" evidence="4">
    <location>
        <begin position="882"/>
        <end position="894"/>
    </location>
</feature>
<dbReference type="PANTHER" id="PTHR46159:SF19">
    <property type="entry name" value="OS12G0605500 PROTEIN"/>
    <property type="match status" value="1"/>
</dbReference>
<dbReference type="PANTHER" id="PTHR46159">
    <property type="entry name" value="PROTEIN TESMIN/TSO1-LIKE CXC 2"/>
    <property type="match status" value="1"/>
</dbReference>
<keyword evidence="7" id="KW-1185">Reference proteome</keyword>
<feature type="compositionally biased region" description="Pro residues" evidence="4">
    <location>
        <begin position="835"/>
        <end position="856"/>
    </location>
</feature>
<feature type="region of interest" description="Disordered" evidence="4">
    <location>
        <begin position="649"/>
        <end position="678"/>
    </location>
</feature>
<feature type="region of interest" description="Disordered" evidence="4">
    <location>
        <begin position="125"/>
        <end position="157"/>
    </location>
</feature>
<evidence type="ECO:0000256" key="2">
    <source>
        <dbReference type="ARBA" id="ARBA00007267"/>
    </source>
</evidence>
<evidence type="ECO:0000256" key="4">
    <source>
        <dbReference type="SAM" id="MobiDB-lite"/>
    </source>
</evidence>
<feature type="region of interest" description="Disordered" evidence="4">
    <location>
        <begin position="702"/>
        <end position="731"/>
    </location>
</feature>
<feature type="region of interest" description="Disordered" evidence="4">
    <location>
        <begin position="748"/>
        <end position="773"/>
    </location>
</feature>
<evidence type="ECO:0000313" key="7">
    <source>
        <dbReference type="Proteomes" id="UP001341281"/>
    </source>
</evidence>
<comment type="similarity">
    <text evidence="2">Belongs to the lin-54 family.</text>
</comment>
<feature type="region of interest" description="Disordered" evidence="4">
    <location>
        <begin position="433"/>
        <end position="455"/>
    </location>
</feature>
<organism evidence="6 7">
    <name type="scientific">Paspalum notatum var. saurae</name>
    <dbReference type="NCBI Taxonomy" id="547442"/>
    <lineage>
        <taxon>Eukaryota</taxon>
        <taxon>Viridiplantae</taxon>
        <taxon>Streptophyta</taxon>
        <taxon>Embryophyta</taxon>
        <taxon>Tracheophyta</taxon>
        <taxon>Spermatophyta</taxon>
        <taxon>Magnoliopsida</taxon>
        <taxon>Liliopsida</taxon>
        <taxon>Poales</taxon>
        <taxon>Poaceae</taxon>
        <taxon>PACMAD clade</taxon>
        <taxon>Panicoideae</taxon>
        <taxon>Andropogonodae</taxon>
        <taxon>Paspaleae</taxon>
        <taxon>Paspalinae</taxon>
        <taxon>Paspalum</taxon>
    </lineage>
</organism>
<dbReference type="Pfam" id="PF03638">
    <property type="entry name" value="TCR"/>
    <property type="match status" value="4"/>
</dbReference>
<gene>
    <name evidence="6" type="ORF">U9M48_037386</name>
</gene>
<dbReference type="GO" id="GO:0003700">
    <property type="term" value="F:DNA-binding transcription factor activity"/>
    <property type="evidence" value="ECO:0007669"/>
    <property type="project" value="InterPro"/>
</dbReference>
<dbReference type="EMBL" id="CP144752">
    <property type="protein sequence ID" value="WVZ91182.1"/>
    <property type="molecule type" value="Genomic_DNA"/>
</dbReference>
<feature type="compositionally biased region" description="Polar residues" evidence="4">
    <location>
        <begin position="125"/>
        <end position="144"/>
    </location>
</feature>
<dbReference type="AlphaFoldDB" id="A0AAQ3XCC8"/>
<feature type="compositionally biased region" description="Basic and acidic residues" evidence="4">
    <location>
        <begin position="1150"/>
        <end position="1162"/>
    </location>
</feature>
<evidence type="ECO:0000256" key="3">
    <source>
        <dbReference type="ARBA" id="ARBA00023242"/>
    </source>
</evidence>
<feature type="domain" description="CRC" evidence="5">
    <location>
        <begin position="914"/>
        <end position="1028"/>
    </location>
</feature>
<evidence type="ECO:0000259" key="5">
    <source>
        <dbReference type="PROSITE" id="PS51634"/>
    </source>
</evidence>
<feature type="compositionally biased region" description="Basic and acidic residues" evidence="4">
    <location>
        <begin position="148"/>
        <end position="157"/>
    </location>
</feature>
<dbReference type="PROSITE" id="PS51634">
    <property type="entry name" value="CRC"/>
    <property type="match status" value="2"/>
</dbReference>
<name>A0AAQ3XCC8_PASNO</name>
<reference evidence="6 7" key="1">
    <citation type="submission" date="2024-02" db="EMBL/GenBank/DDBJ databases">
        <title>High-quality chromosome-scale genome assembly of Pensacola bahiagrass (Paspalum notatum Flugge var. saurae).</title>
        <authorList>
            <person name="Vega J.M."/>
            <person name="Podio M."/>
            <person name="Orjuela J."/>
            <person name="Siena L.A."/>
            <person name="Pessino S.C."/>
            <person name="Combes M.C."/>
            <person name="Mariac C."/>
            <person name="Albertini E."/>
            <person name="Pupilli F."/>
            <person name="Ortiz J.P.A."/>
            <person name="Leblanc O."/>
        </authorList>
    </citation>
    <scope>NUCLEOTIDE SEQUENCE [LARGE SCALE GENOMIC DNA]</scope>
    <source>
        <strain evidence="6">R1</strain>
        <tissue evidence="6">Leaf</tissue>
    </source>
</reference>
<dbReference type="InterPro" id="IPR044522">
    <property type="entry name" value="TSO1-like"/>
</dbReference>
<dbReference type="InterPro" id="IPR033467">
    <property type="entry name" value="Tesmin/TSO1-like_CXC"/>
</dbReference>
<dbReference type="GO" id="GO:0005634">
    <property type="term" value="C:nucleus"/>
    <property type="evidence" value="ECO:0007669"/>
    <property type="project" value="UniProtKB-SubCell"/>
</dbReference>
<feature type="region of interest" description="Disordered" evidence="4">
    <location>
        <begin position="793"/>
        <end position="916"/>
    </location>
</feature>
<dbReference type="InterPro" id="IPR005172">
    <property type="entry name" value="CRC"/>
</dbReference>
<comment type="subcellular location">
    <subcellularLocation>
        <location evidence="1">Nucleus</location>
    </subcellularLocation>
</comment>
<dbReference type="Proteomes" id="UP001341281">
    <property type="component" value="Chromosome 08"/>
</dbReference>
<feature type="domain" description="CRC" evidence="5">
    <location>
        <begin position="457"/>
        <end position="582"/>
    </location>
</feature>
<sequence>MDTPDRPRAAAAARFEDSPVFNFINNLSPIPPPKPLDSSHNVGLFKSSDLAPVSSIFASPHVNPAKEPKILIRDESVQLPHELHSPSSVRTRIGTSSSFRMIRCKDIVSENCNINCHLNEASIDSSDQASNSKSQLTQSIQNGADTMESDKDQCADGKTDLTMSQECTDLQGMKLDESGPDKMGQPHSGIDVNDNQLIEQNNDETTACNVDYMVRHQPRSDMLTLGLPVGTETQSMDDTQKADSSYSCKSLLNEESDGYYIQNSVHEPHLSWTGAVEGTAVDYTPQTLPGPLQSQLMPCNKLNEPREYIPTEQNALSQHLRGMRRRSLFNEKAGASNKGVEKPSDLHSVNSTPKRKAISGDNSSKPLRTPPCALPGIGLHLNALAAIPKEKIVQRDIQSTINESSNLPCPTGSSPQHFEQNIINDDLPLTTDVVSAEPSQGSPKKKRHKFDNGDGTSCKRCSCKKSKCLKLYCECFAAGVYCSEPCTCEGCLNNQSNMEKVLSTRQQIESRNPLAFAPKVIHTSEPGLELGEFSNKTPASARHKRGCNCKKSSCLKKYCECFQGGVGCSISCRCEGCKNAFGRREGVAVLSIEEPKQASEEKNGCVKEEKCEIDKEPVVYQATDPAPAENVLTTPLVVDCRPLTCLPPPSSKKLSTKKPRSSTKLTGHPSRLCNSQAPLKTDTLPPFANYAEMVLSECTSDALKGNSSPQTSVKVVSPNKKRISPPRIGTGLSPICKSGRKLILKSIPSFPSLGGDSKNEDPKANWASRVPSPHLSLSRPLLALRLRFVTTASPPPPIGAPAPEPAPDPVDSDLEPPNQPQPEPAGSEPDEAGRTPPPAPPPPPPPPPPAAAPVPAPAEEAATAPSEEAATAPASCAAAPAVSPPHPPPPPPLLPEANGTSERKKKRKAEDGDGCKTCSCKKSKCLKLYCVCYASGSHCTESCGCDPCLNKPMQGAPRAQPVVPMKSVQTSDAGLDPMEQYIRSPMDLIRRKCTCKKSGCLKKYCDCYQGGAGCSINCKCDDCRNPFGRKVGVILDGKSGLPPVLNERNGTEVDSSDDEDDYFMNRQLSPIPPSPVSRESSFQQDTLVGVEVQTMNGHLYPKPLTQVRPEPSSWQLARRPVEEARVEQWRFSRRPSEDGASDAMEAHTMAQRDHKKPESHGDKFSIRQCIEVMSAMADLSPVEKSLAPDVFLDANNREIFLSLSVDIRPMWLRRKMKGVV</sequence>
<keyword evidence="3" id="KW-0539">Nucleus</keyword>
<feature type="compositionally biased region" description="Low complexity" evidence="4">
    <location>
        <begin position="857"/>
        <end position="881"/>
    </location>
</feature>
<proteinExistence type="inferred from homology"/>
<evidence type="ECO:0000313" key="6">
    <source>
        <dbReference type="EMBL" id="WVZ91182.1"/>
    </source>
</evidence>
<protein>
    <recommendedName>
        <fullName evidence="5">CRC domain-containing protein</fullName>
    </recommendedName>
</protein>
<feature type="compositionally biased region" description="Pro residues" evidence="4">
    <location>
        <begin position="793"/>
        <end position="808"/>
    </location>
</feature>
<accession>A0AAQ3XCC8</accession>
<dbReference type="SMART" id="SM01114">
    <property type="entry name" value="CXC"/>
    <property type="match status" value="4"/>
</dbReference>
<feature type="region of interest" description="Disordered" evidence="4">
    <location>
        <begin position="333"/>
        <end position="371"/>
    </location>
</feature>
<evidence type="ECO:0000256" key="1">
    <source>
        <dbReference type="ARBA" id="ARBA00004123"/>
    </source>
</evidence>